<dbReference type="InterPro" id="IPR003439">
    <property type="entry name" value="ABC_transporter-like_ATP-bd"/>
</dbReference>
<dbReference type="CDD" id="cd03219">
    <property type="entry name" value="ABC_Mj1267_LivG_branched"/>
    <property type="match status" value="1"/>
</dbReference>
<organism evidence="5 6">
    <name type="scientific">Cytobacillus depressus</name>
    <dbReference type="NCBI Taxonomy" id="1602942"/>
    <lineage>
        <taxon>Bacteria</taxon>
        <taxon>Bacillati</taxon>
        <taxon>Bacillota</taxon>
        <taxon>Bacilli</taxon>
        <taxon>Bacillales</taxon>
        <taxon>Bacillaceae</taxon>
        <taxon>Cytobacillus</taxon>
    </lineage>
</organism>
<dbReference type="InterPro" id="IPR051120">
    <property type="entry name" value="ABC_AA/LPS_Transport"/>
</dbReference>
<dbReference type="PANTHER" id="PTHR45772:SF7">
    <property type="entry name" value="AMINO ACID ABC TRANSPORTER ATP-BINDING PROTEIN"/>
    <property type="match status" value="1"/>
</dbReference>
<sequence>MEKEIILSLRGLSKAFGGLKVIEDITLEVKVGEKIGLIGPNGAGKTTLFNMIAGDLAPSGGTISYFGELINSSPNYKRTQEGIVRTFQKNNLMLGLTVKENLLLVLQRMSKEHTQWWKQAKKGNYSTLFETANKILQEWGLSEYSESKVQDLSYGVQRQIEIIMAVAGKPKLLLLDEPTAGMSQVETDQIIGLINKLPSEVTIIMIEHDIDVLFGNSDRVIVLHTGRLIADDHPEAVRENPEVKEIYMGREGAVHA</sequence>
<keyword evidence="3 5" id="KW-0067">ATP-binding</keyword>
<dbReference type="SMART" id="SM00382">
    <property type="entry name" value="AAA"/>
    <property type="match status" value="1"/>
</dbReference>
<feature type="domain" description="ABC transporter" evidence="4">
    <location>
        <begin position="7"/>
        <end position="250"/>
    </location>
</feature>
<evidence type="ECO:0000259" key="4">
    <source>
        <dbReference type="PROSITE" id="PS50893"/>
    </source>
</evidence>
<evidence type="ECO:0000313" key="5">
    <source>
        <dbReference type="EMBL" id="KAB2330501.1"/>
    </source>
</evidence>
<dbReference type="GO" id="GO:0005524">
    <property type="term" value="F:ATP binding"/>
    <property type="evidence" value="ECO:0007669"/>
    <property type="project" value="UniProtKB-KW"/>
</dbReference>
<keyword evidence="6" id="KW-1185">Reference proteome</keyword>
<dbReference type="AlphaFoldDB" id="A0A6L3V076"/>
<dbReference type="GO" id="GO:0015188">
    <property type="term" value="F:L-isoleucine transmembrane transporter activity"/>
    <property type="evidence" value="ECO:0007669"/>
    <property type="project" value="TreeGrafter"/>
</dbReference>
<dbReference type="OrthoDB" id="9805514at2"/>
<dbReference type="InterPro" id="IPR032823">
    <property type="entry name" value="BCA_ABC_TP_C"/>
</dbReference>
<dbReference type="GO" id="GO:0042941">
    <property type="term" value="P:D-alanine transmembrane transport"/>
    <property type="evidence" value="ECO:0007669"/>
    <property type="project" value="TreeGrafter"/>
</dbReference>
<dbReference type="Pfam" id="PF00005">
    <property type="entry name" value="ABC_tran"/>
    <property type="match status" value="1"/>
</dbReference>
<comment type="caution">
    <text evidence="5">The sequence shown here is derived from an EMBL/GenBank/DDBJ whole genome shotgun (WGS) entry which is preliminary data.</text>
</comment>
<dbReference type="Proteomes" id="UP000481030">
    <property type="component" value="Unassembled WGS sequence"/>
</dbReference>
<proteinExistence type="predicted"/>
<evidence type="ECO:0000256" key="2">
    <source>
        <dbReference type="ARBA" id="ARBA00022741"/>
    </source>
</evidence>
<evidence type="ECO:0000256" key="3">
    <source>
        <dbReference type="ARBA" id="ARBA00022840"/>
    </source>
</evidence>
<dbReference type="SUPFAM" id="SSF52540">
    <property type="entry name" value="P-loop containing nucleoside triphosphate hydrolases"/>
    <property type="match status" value="1"/>
</dbReference>
<dbReference type="GO" id="GO:0005304">
    <property type="term" value="F:L-valine transmembrane transporter activity"/>
    <property type="evidence" value="ECO:0007669"/>
    <property type="project" value="TreeGrafter"/>
</dbReference>
<dbReference type="InterPro" id="IPR027417">
    <property type="entry name" value="P-loop_NTPase"/>
</dbReference>
<evidence type="ECO:0000313" key="6">
    <source>
        <dbReference type="Proteomes" id="UP000481030"/>
    </source>
</evidence>
<dbReference type="EMBL" id="WBOS01000014">
    <property type="protein sequence ID" value="KAB2330501.1"/>
    <property type="molecule type" value="Genomic_DNA"/>
</dbReference>
<dbReference type="PANTHER" id="PTHR45772">
    <property type="entry name" value="CONSERVED COMPONENT OF ABC TRANSPORTER FOR NATURAL AMINO ACIDS-RELATED"/>
    <property type="match status" value="1"/>
</dbReference>
<dbReference type="GO" id="GO:0005886">
    <property type="term" value="C:plasma membrane"/>
    <property type="evidence" value="ECO:0007669"/>
    <property type="project" value="TreeGrafter"/>
</dbReference>
<dbReference type="PROSITE" id="PS50893">
    <property type="entry name" value="ABC_TRANSPORTER_2"/>
    <property type="match status" value="1"/>
</dbReference>
<gene>
    <name evidence="5" type="ORF">F7731_20230</name>
</gene>
<dbReference type="Gene3D" id="3.40.50.300">
    <property type="entry name" value="P-loop containing nucleotide triphosphate hydrolases"/>
    <property type="match status" value="1"/>
</dbReference>
<protein>
    <submittedName>
        <fullName evidence="5">ABC transporter ATP-binding protein</fullName>
    </submittedName>
</protein>
<evidence type="ECO:0000256" key="1">
    <source>
        <dbReference type="ARBA" id="ARBA00022448"/>
    </source>
</evidence>
<dbReference type="RefSeq" id="WP_151536601.1">
    <property type="nucleotide sequence ID" value="NZ_WBOS01000014.1"/>
</dbReference>
<dbReference type="GO" id="GO:0015192">
    <property type="term" value="F:L-phenylalanine transmembrane transporter activity"/>
    <property type="evidence" value="ECO:0007669"/>
    <property type="project" value="TreeGrafter"/>
</dbReference>
<accession>A0A6L3V076</accession>
<keyword evidence="1" id="KW-0813">Transport</keyword>
<dbReference type="Pfam" id="PF12399">
    <property type="entry name" value="BCA_ABC_TP_C"/>
    <property type="match status" value="1"/>
</dbReference>
<dbReference type="GO" id="GO:0016887">
    <property type="term" value="F:ATP hydrolysis activity"/>
    <property type="evidence" value="ECO:0007669"/>
    <property type="project" value="InterPro"/>
</dbReference>
<name>A0A6L3V076_9BACI</name>
<keyword evidence="2" id="KW-0547">Nucleotide-binding</keyword>
<dbReference type="InterPro" id="IPR003593">
    <property type="entry name" value="AAA+_ATPase"/>
</dbReference>
<reference evidence="5 6" key="1">
    <citation type="journal article" date="2016" name="Antonie Van Leeuwenhoek">
        <title>Bacillus depressus sp. nov., isolated from soil of a sunflower field.</title>
        <authorList>
            <person name="Wei X."/>
            <person name="Xin D."/>
            <person name="Xin Y."/>
            <person name="Zhang H."/>
            <person name="Wang T."/>
            <person name="Zhang J."/>
        </authorList>
    </citation>
    <scope>NUCLEOTIDE SEQUENCE [LARGE SCALE GENOMIC DNA]</scope>
    <source>
        <strain evidence="5 6">BZ1</strain>
    </source>
</reference>
<dbReference type="GO" id="GO:0015808">
    <property type="term" value="P:L-alanine transport"/>
    <property type="evidence" value="ECO:0007669"/>
    <property type="project" value="TreeGrafter"/>
</dbReference>
<dbReference type="GO" id="GO:1903806">
    <property type="term" value="P:L-isoleucine import across plasma membrane"/>
    <property type="evidence" value="ECO:0007669"/>
    <property type="project" value="TreeGrafter"/>
</dbReference>
<dbReference type="GO" id="GO:1903805">
    <property type="term" value="P:L-valine import across plasma membrane"/>
    <property type="evidence" value="ECO:0007669"/>
    <property type="project" value="TreeGrafter"/>
</dbReference>